<evidence type="ECO:0000313" key="2">
    <source>
        <dbReference type="Proteomes" id="UP000182278"/>
    </source>
</evidence>
<proteinExistence type="predicted"/>
<gene>
    <name evidence="1" type="ORF">AUJ66_02040</name>
</gene>
<organism evidence="1 2">
    <name type="scientific">Candidatus Desantisbacteria bacterium CG1_02_38_46</name>
    <dbReference type="NCBI Taxonomy" id="1817893"/>
    <lineage>
        <taxon>Bacteria</taxon>
        <taxon>Candidatus Desantisiibacteriota</taxon>
    </lineage>
</organism>
<evidence type="ECO:0008006" key="3">
    <source>
        <dbReference type="Google" id="ProtNLM"/>
    </source>
</evidence>
<accession>A0A1J4SHY3</accession>
<comment type="caution">
    <text evidence="1">The sequence shown here is derived from an EMBL/GenBank/DDBJ whole genome shotgun (WGS) entry which is preliminary data.</text>
</comment>
<dbReference type="STRING" id="1817893.AUJ66_02040"/>
<sequence>MPVDEKLKKEFEFYKSQPEEWRKENQGNFVLIKDQKIQGIFESYTDALQEGVKLFSTEKFLIQQVGQEDIINYNTSSLIGVM</sequence>
<dbReference type="Proteomes" id="UP000182278">
    <property type="component" value="Unassembled WGS sequence"/>
</dbReference>
<dbReference type="AlphaFoldDB" id="A0A1J4SHY3"/>
<evidence type="ECO:0000313" key="1">
    <source>
        <dbReference type="EMBL" id="OIN97877.1"/>
    </source>
</evidence>
<name>A0A1J4SHY3_9BACT</name>
<reference evidence="1 2" key="1">
    <citation type="journal article" date="2016" name="Environ. Microbiol.">
        <title>Genomic resolution of a cold subsurface aquifer community provides metabolic insights for novel microbes adapted to high CO concentrations.</title>
        <authorList>
            <person name="Probst A.J."/>
            <person name="Castelle C.J."/>
            <person name="Singh A."/>
            <person name="Brown C.T."/>
            <person name="Anantharaman K."/>
            <person name="Sharon I."/>
            <person name="Hug L.A."/>
            <person name="Burstein D."/>
            <person name="Emerson J.B."/>
            <person name="Thomas B.C."/>
            <person name="Banfield J.F."/>
        </authorList>
    </citation>
    <scope>NUCLEOTIDE SEQUENCE [LARGE SCALE GENOMIC DNA]</scope>
    <source>
        <strain evidence="1">CG1_02_38_46</strain>
    </source>
</reference>
<protein>
    <recommendedName>
        <fullName evidence="3">DUF5678 domain-containing protein</fullName>
    </recommendedName>
</protein>
<dbReference type="EMBL" id="MNUO01000032">
    <property type="protein sequence ID" value="OIN97877.1"/>
    <property type="molecule type" value="Genomic_DNA"/>
</dbReference>